<protein>
    <submittedName>
        <fullName evidence="5">RNA methyltransferase</fullName>
    </submittedName>
</protein>
<dbReference type="SUPFAM" id="SSF75217">
    <property type="entry name" value="alpha/beta knot"/>
    <property type="match status" value="1"/>
</dbReference>
<dbReference type="Pfam" id="PF00588">
    <property type="entry name" value="SpoU_methylase"/>
    <property type="match status" value="1"/>
</dbReference>
<keyword evidence="3 5" id="KW-0808">Transferase</keyword>
<organism evidence="5 6">
    <name type="scientific">Phycicoccus endophyticus</name>
    <dbReference type="NCBI Taxonomy" id="1690220"/>
    <lineage>
        <taxon>Bacteria</taxon>
        <taxon>Bacillati</taxon>
        <taxon>Actinomycetota</taxon>
        <taxon>Actinomycetes</taxon>
        <taxon>Micrococcales</taxon>
        <taxon>Intrasporangiaceae</taxon>
        <taxon>Phycicoccus</taxon>
    </lineage>
</organism>
<evidence type="ECO:0000313" key="5">
    <source>
        <dbReference type="EMBL" id="QNN50361.1"/>
    </source>
</evidence>
<evidence type="ECO:0000313" key="6">
    <source>
        <dbReference type="Proteomes" id="UP000515976"/>
    </source>
</evidence>
<dbReference type="InterPro" id="IPR029026">
    <property type="entry name" value="tRNA_m1G_MTases_N"/>
</dbReference>
<proteinExistence type="inferred from homology"/>
<evidence type="ECO:0000256" key="3">
    <source>
        <dbReference type="ARBA" id="ARBA00022679"/>
    </source>
</evidence>
<dbReference type="PANTHER" id="PTHR46429">
    <property type="entry name" value="23S RRNA (GUANOSINE-2'-O-)-METHYLTRANSFERASE RLMB"/>
    <property type="match status" value="1"/>
</dbReference>
<keyword evidence="6" id="KW-1185">Reference proteome</keyword>
<evidence type="ECO:0000259" key="4">
    <source>
        <dbReference type="SMART" id="SM00967"/>
    </source>
</evidence>
<dbReference type="Gene3D" id="3.30.1330.30">
    <property type="match status" value="1"/>
</dbReference>
<dbReference type="InterPro" id="IPR013123">
    <property type="entry name" value="SpoU_subst-bd"/>
</dbReference>
<dbReference type="Proteomes" id="UP000515976">
    <property type="component" value="Chromosome"/>
</dbReference>
<dbReference type="PANTHER" id="PTHR46429:SF1">
    <property type="entry name" value="23S RRNA (GUANOSINE-2'-O-)-METHYLTRANSFERASE RLMB"/>
    <property type="match status" value="1"/>
</dbReference>
<comment type="similarity">
    <text evidence="1">Belongs to the class IV-like SAM-binding methyltransferase superfamily. RNA methyltransferase TrmH family.</text>
</comment>
<dbReference type="GO" id="GO:0008173">
    <property type="term" value="F:RNA methyltransferase activity"/>
    <property type="evidence" value="ECO:0007669"/>
    <property type="project" value="InterPro"/>
</dbReference>
<reference evidence="5 6" key="1">
    <citation type="submission" date="2020-08" db="EMBL/GenBank/DDBJ databases">
        <title>Genome sequence of Phycicoccus endophyticus JCM 31784T.</title>
        <authorList>
            <person name="Hyun D.-W."/>
            <person name="Bae J.-W."/>
        </authorList>
    </citation>
    <scope>NUCLEOTIDE SEQUENCE [LARGE SCALE GENOMIC DNA]</scope>
    <source>
        <strain evidence="5 6">JCM 31784</strain>
    </source>
</reference>
<dbReference type="SUPFAM" id="SSF55315">
    <property type="entry name" value="L30e-like"/>
    <property type="match status" value="1"/>
</dbReference>
<dbReference type="GO" id="GO:0032259">
    <property type="term" value="P:methylation"/>
    <property type="evidence" value="ECO:0007669"/>
    <property type="project" value="UniProtKB-KW"/>
</dbReference>
<dbReference type="KEGG" id="pei:H9L10_04865"/>
<feature type="domain" description="RNA 2-O ribose methyltransferase substrate binding" evidence="4">
    <location>
        <begin position="29"/>
        <end position="105"/>
    </location>
</feature>
<dbReference type="GO" id="GO:0006396">
    <property type="term" value="P:RNA processing"/>
    <property type="evidence" value="ECO:0007669"/>
    <property type="project" value="InterPro"/>
</dbReference>
<dbReference type="RefSeq" id="WP_187566780.1">
    <property type="nucleotide sequence ID" value="NZ_BMMY01000001.1"/>
</dbReference>
<dbReference type="AlphaFoldDB" id="A0A7G9R436"/>
<keyword evidence="2 5" id="KW-0489">Methyltransferase</keyword>
<evidence type="ECO:0000256" key="2">
    <source>
        <dbReference type="ARBA" id="ARBA00022603"/>
    </source>
</evidence>
<dbReference type="SMART" id="SM00967">
    <property type="entry name" value="SpoU_sub_bind"/>
    <property type="match status" value="1"/>
</dbReference>
<dbReference type="Pfam" id="PF22435">
    <property type="entry name" value="MRM3-like_sub_bind"/>
    <property type="match status" value="1"/>
</dbReference>
<dbReference type="InterPro" id="IPR029028">
    <property type="entry name" value="Alpha/beta_knot_MTases"/>
</dbReference>
<dbReference type="Gene3D" id="3.40.1280.10">
    <property type="match status" value="1"/>
</dbReference>
<dbReference type="InterPro" id="IPR053888">
    <property type="entry name" value="MRM3-like_sub_bind"/>
</dbReference>
<dbReference type="CDD" id="cd18095">
    <property type="entry name" value="SpoU-like_rRNA-MTase"/>
    <property type="match status" value="1"/>
</dbReference>
<name>A0A7G9R436_9MICO</name>
<dbReference type="GO" id="GO:0003723">
    <property type="term" value="F:RNA binding"/>
    <property type="evidence" value="ECO:0007669"/>
    <property type="project" value="InterPro"/>
</dbReference>
<dbReference type="InterPro" id="IPR029064">
    <property type="entry name" value="Ribosomal_eL30-like_sf"/>
</dbReference>
<dbReference type="InterPro" id="IPR001537">
    <property type="entry name" value="SpoU_MeTrfase"/>
</dbReference>
<evidence type="ECO:0000256" key="1">
    <source>
        <dbReference type="ARBA" id="ARBA00007228"/>
    </source>
</evidence>
<accession>A0A7G9R436</accession>
<sequence length="267" mass="28004">MLTNPRSDRVRQVRALHKRPVRQRTGRFCVEGPQGVREAVRHAPGRVRDVYVTPQAAERYAEDILAPARAADLWVHEVSGEVLAAMAEAQAPQGVLAVVEDAPVTLAQVLEAGPRLLVLLSSVRDPGNAGTVVRGADAAGADAVLVSEASVDVHSPKVVRSTAGSLFHLPVVTGLEVAGTIEALRARGVRCYAADGAGSTLLPEADLGPPHCWVMGNEARGLPAPTRAACDDVVRVPVYGRAESLNLAMAATVCLYASATAQRPAAR</sequence>
<dbReference type="InterPro" id="IPR004441">
    <property type="entry name" value="rRNA_MeTrfase_TrmH"/>
</dbReference>
<gene>
    <name evidence="5" type="ORF">H9L10_04865</name>
</gene>
<dbReference type="EMBL" id="CP060712">
    <property type="protein sequence ID" value="QNN50361.1"/>
    <property type="molecule type" value="Genomic_DNA"/>
</dbReference>
<dbReference type="GO" id="GO:0005829">
    <property type="term" value="C:cytosol"/>
    <property type="evidence" value="ECO:0007669"/>
    <property type="project" value="TreeGrafter"/>
</dbReference>